<keyword evidence="2" id="KW-0732">Signal</keyword>
<evidence type="ECO:0000256" key="2">
    <source>
        <dbReference type="SAM" id="SignalP"/>
    </source>
</evidence>
<dbReference type="OrthoDB" id="271448at2759"/>
<accession>W6Z448</accession>
<dbReference type="EMBL" id="KI964002">
    <property type="protein sequence ID" value="EUC44518.1"/>
    <property type="molecule type" value="Genomic_DNA"/>
</dbReference>
<evidence type="ECO:0000256" key="1">
    <source>
        <dbReference type="SAM" id="MobiDB-lite"/>
    </source>
</evidence>
<dbReference type="HOGENOM" id="CLU_921293_0_0_1"/>
<organism evidence="3 4">
    <name type="scientific">Bipolaris oryzae ATCC 44560</name>
    <dbReference type="NCBI Taxonomy" id="930090"/>
    <lineage>
        <taxon>Eukaryota</taxon>
        <taxon>Fungi</taxon>
        <taxon>Dikarya</taxon>
        <taxon>Ascomycota</taxon>
        <taxon>Pezizomycotina</taxon>
        <taxon>Dothideomycetes</taxon>
        <taxon>Pleosporomycetidae</taxon>
        <taxon>Pleosporales</taxon>
        <taxon>Pleosporineae</taxon>
        <taxon>Pleosporaceae</taxon>
        <taxon>Bipolaris</taxon>
    </lineage>
</organism>
<dbReference type="KEGG" id="bor:COCMIDRAFT_6128"/>
<dbReference type="RefSeq" id="XP_007688910.1">
    <property type="nucleotide sequence ID" value="XM_007690720.1"/>
</dbReference>
<reference evidence="3 4" key="1">
    <citation type="journal article" date="2013" name="PLoS Genet.">
        <title>Comparative genome structure, secondary metabolite, and effector coding capacity across Cochliobolus pathogens.</title>
        <authorList>
            <person name="Condon B.J."/>
            <person name="Leng Y."/>
            <person name="Wu D."/>
            <person name="Bushley K.E."/>
            <person name="Ohm R.A."/>
            <person name="Otillar R."/>
            <person name="Martin J."/>
            <person name="Schackwitz W."/>
            <person name="Grimwood J."/>
            <person name="MohdZainudin N."/>
            <person name="Xue C."/>
            <person name="Wang R."/>
            <person name="Manning V.A."/>
            <person name="Dhillon B."/>
            <person name="Tu Z.J."/>
            <person name="Steffenson B.J."/>
            <person name="Salamov A."/>
            <person name="Sun H."/>
            <person name="Lowry S."/>
            <person name="LaButti K."/>
            <person name="Han J."/>
            <person name="Copeland A."/>
            <person name="Lindquist E."/>
            <person name="Barry K."/>
            <person name="Schmutz J."/>
            <person name="Baker S.E."/>
            <person name="Ciuffetti L.M."/>
            <person name="Grigoriev I.V."/>
            <person name="Zhong S."/>
            <person name="Turgeon B.G."/>
        </authorList>
    </citation>
    <scope>NUCLEOTIDE SEQUENCE [LARGE SCALE GENOMIC DNA]</scope>
    <source>
        <strain evidence="3 4">ATCC 44560</strain>
    </source>
</reference>
<name>W6Z448_COCMI</name>
<dbReference type="Proteomes" id="UP000054032">
    <property type="component" value="Unassembled WGS sequence"/>
</dbReference>
<dbReference type="GeneID" id="19124850"/>
<proteinExistence type="predicted"/>
<gene>
    <name evidence="3" type="ORF">COCMIDRAFT_6128</name>
</gene>
<feature type="chain" id="PRO_5004887146" evidence="2">
    <location>
        <begin position="19"/>
        <end position="302"/>
    </location>
</feature>
<keyword evidence="4" id="KW-1185">Reference proteome</keyword>
<feature type="region of interest" description="Disordered" evidence="1">
    <location>
        <begin position="212"/>
        <end position="242"/>
    </location>
</feature>
<dbReference type="AlphaFoldDB" id="W6Z448"/>
<evidence type="ECO:0000313" key="3">
    <source>
        <dbReference type="EMBL" id="EUC44518.1"/>
    </source>
</evidence>
<sequence>MLGLTTTTLYGLIVLVSSRLIDLDYVESVPDPTYTIIADQRAQVVSYDQDAAIASDVAEVLQSLILDSGEDALKIHYFDIQTRWKPCQDLDHLDDNANAYNVVLNLAENFVADENLASQALHACFNTYFERSPNKVSQLRLSMPTTIEACSVLTAPVKHGEKSGAILEAAAAVYRQKVDNATVTGSTPAMIIIPAEQLDALASSAGISQLIGSESDPTTPVSPTDSSAAVTPTSIPSSTTPASTTGLVKCTVATPQTSAERGSQEISSACSSIISTVTPTVTVRAQATEMAYNNCAQYPTTC</sequence>
<feature type="compositionally biased region" description="Low complexity" evidence="1">
    <location>
        <begin position="226"/>
        <end position="242"/>
    </location>
</feature>
<dbReference type="STRING" id="930090.W6Z448"/>
<feature type="compositionally biased region" description="Polar residues" evidence="1">
    <location>
        <begin position="212"/>
        <end position="225"/>
    </location>
</feature>
<feature type="signal peptide" evidence="2">
    <location>
        <begin position="1"/>
        <end position="18"/>
    </location>
</feature>
<evidence type="ECO:0000313" key="4">
    <source>
        <dbReference type="Proteomes" id="UP000054032"/>
    </source>
</evidence>
<protein>
    <submittedName>
        <fullName evidence="3">Uncharacterized protein</fullName>
    </submittedName>
</protein>